<sequence>MDPQGRGSLADLSMDLQGDSKVLGLWSLASIFYMWDIWNQLYYIH</sequence>
<accession>A0A1W0VSV1</accession>
<keyword evidence="1" id="KW-0472">Membrane</keyword>
<dbReference type="Gramene" id="OQU76345">
    <property type="protein sequence ID" value="OQU76345"/>
    <property type="gene ID" value="SORBI_3010G133450"/>
</dbReference>
<dbReference type="Proteomes" id="UP000000768">
    <property type="component" value="Chromosome 10"/>
</dbReference>
<dbReference type="EMBL" id="CM000769">
    <property type="protein sequence ID" value="OQU76345.1"/>
    <property type="molecule type" value="Genomic_DNA"/>
</dbReference>
<reference evidence="2 3" key="1">
    <citation type="journal article" date="2009" name="Nature">
        <title>The Sorghum bicolor genome and the diversification of grasses.</title>
        <authorList>
            <person name="Paterson A.H."/>
            <person name="Bowers J.E."/>
            <person name="Bruggmann R."/>
            <person name="Dubchak I."/>
            <person name="Grimwood J."/>
            <person name="Gundlach H."/>
            <person name="Haberer G."/>
            <person name="Hellsten U."/>
            <person name="Mitros T."/>
            <person name="Poliakov A."/>
            <person name="Schmutz J."/>
            <person name="Spannagl M."/>
            <person name="Tang H."/>
            <person name="Wang X."/>
            <person name="Wicker T."/>
            <person name="Bharti A.K."/>
            <person name="Chapman J."/>
            <person name="Feltus F.A."/>
            <person name="Gowik U."/>
            <person name="Grigoriev I.V."/>
            <person name="Lyons E."/>
            <person name="Maher C.A."/>
            <person name="Martis M."/>
            <person name="Narechania A."/>
            <person name="Otillar R.P."/>
            <person name="Penning B.W."/>
            <person name="Salamov A.A."/>
            <person name="Wang Y."/>
            <person name="Zhang L."/>
            <person name="Carpita N.C."/>
            <person name="Freeling M."/>
            <person name="Gingle A.R."/>
            <person name="Hash C.T."/>
            <person name="Keller B."/>
            <person name="Klein P."/>
            <person name="Kresovich S."/>
            <person name="McCann M.C."/>
            <person name="Ming R."/>
            <person name="Peterson D.G."/>
            <person name="Mehboob-ur-Rahman"/>
            <person name="Ware D."/>
            <person name="Westhoff P."/>
            <person name="Mayer K.F."/>
            <person name="Messing J."/>
            <person name="Rokhsar D.S."/>
        </authorList>
    </citation>
    <scope>NUCLEOTIDE SEQUENCE [LARGE SCALE GENOMIC DNA]</scope>
    <source>
        <strain evidence="3">cv. BTx623</strain>
    </source>
</reference>
<gene>
    <name evidence="2" type="ORF">SORBI_3010G133450</name>
</gene>
<dbReference type="AlphaFoldDB" id="A0A1W0VSV1"/>
<evidence type="ECO:0000313" key="2">
    <source>
        <dbReference type="EMBL" id="OQU76345.1"/>
    </source>
</evidence>
<keyword evidence="1" id="KW-0812">Transmembrane</keyword>
<keyword evidence="3" id="KW-1185">Reference proteome</keyword>
<feature type="transmembrane region" description="Helical" evidence="1">
    <location>
        <begin position="23"/>
        <end position="44"/>
    </location>
</feature>
<keyword evidence="1" id="KW-1133">Transmembrane helix</keyword>
<proteinExistence type="predicted"/>
<dbReference type="InParanoid" id="A0A1W0VSV1"/>
<organism evidence="2 3">
    <name type="scientific">Sorghum bicolor</name>
    <name type="common">Sorghum</name>
    <name type="synonym">Sorghum vulgare</name>
    <dbReference type="NCBI Taxonomy" id="4558"/>
    <lineage>
        <taxon>Eukaryota</taxon>
        <taxon>Viridiplantae</taxon>
        <taxon>Streptophyta</taxon>
        <taxon>Embryophyta</taxon>
        <taxon>Tracheophyta</taxon>
        <taxon>Spermatophyta</taxon>
        <taxon>Magnoliopsida</taxon>
        <taxon>Liliopsida</taxon>
        <taxon>Poales</taxon>
        <taxon>Poaceae</taxon>
        <taxon>PACMAD clade</taxon>
        <taxon>Panicoideae</taxon>
        <taxon>Andropogonodae</taxon>
        <taxon>Andropogoneae</taxon>
        <taxon>Sorghinae</taxon>
        <taxon>Sorghum</taxon>
    </lineage>
</organism>
<protein>
    <submittedName>
        <fullName evidence="2">Uncharacterized protein</fullName>
    </submittedName>
</protein>
<name>A0A1W0VSV1_SORBI</name>
<reference evidence="3" key="2">
    <citation type="journal article" date="2018" name="Plant J.">
        <title>The Sorghum bicolor reference genome: improved assembly, gene annotations, a transcriptome atlas, and signatures of genome organization.</title>
        <authorList>
            <person name="McCormick R.F."/>
            <person name="Truong S.K."/>
            <person name="Sreedasyam A."/>
            <person name="Jenkins J."/>
            <person name="Shu S."/>
            <person name="Sims D."/>
            <person name="Kennedy M."/>
            <person name="Amirebrahimi M."/>
            <person name="Weers B.D."/>
            <person name="McKinley B."/>
            <person name="Mattison A."/>
            <person name="Morishige D.T."/>
            <person name="Grimwood J."/>
            <person name="Schmutz J."/>
            <person name="Mullet J.E."/>
        </authorList>
    </citation>
    <scope>NUCLEOTIDE SEQUENCE [LARGE SCALE GENOMIC DNA]</scope>
    <source>
        <strain evidence="3">cv. BTx623</strain>
    </source>
</reference>
<evidence type="ECO:0000256" key="1">
    <source>
        <dbReference type="SAM" id="Phobius"/>
    </source>
</evidence>
<evidence type="ECO:0000313" key="3">
    <source>
        <dbReference type="Proteomes" id="UP000000768"/>
    </source>
</evidence>